<reference evidence="1 2" key="1">
    <citation type="submission" date="2018-12" db="EMBL/GenBank/DDBJ databases">
        <authorList>
            <person name="Yu L."/>
        </authorList>
    </citation>
    <scope>NUCLEOTIDE SEQUENCE [LARGE SCALE GENOMIC DNA]</scope>
    <source>
        <strain evidence="1 2">S5H2222</strain>
    </source>
</reference>
<organism evidence="1 2">
    <name type="scientific">Lysinibacillus telephonicus</name>
    <dbReference type="NCBI Taxonomy" id="1714840"/>
    <lineage>
        <taxon>Bacteria</taxon>
        <taxon>Bacillati</taxon>
        <taxon>Bacillota</taxon>
        <taxon>Bacilli</taxon>
        <taxon>Bacillales</taxon>
        <taxon>Bacillaceae</taxon>
        <taxon>Lysinibacillus</taxon>
    </lineage>
</organism>
<name>A0A3S0I441_9BACI</name>
<dbReference type="PANTHER" id="PTHR33639:SF2">
    <property type="entry name" value="DUF393 DOMAIN-CONTAINING PROTEIN"/>
    <property type="match status" value="1"/>
</dbReference>
<dbReference type="Pfam" id="PF04134">
    <property type="entry name" value="DCC1-like"/>
    <property type="match status" value="1"/>
</dbReference>
<sequence length="129" mass="15295">MSHIILFDGECNFCDQTVLFILKRDRQKHFKFASIQSEIGQELFMNYDIPKTVDSVILIEGNRYFTKSTAVLRICKNLDRLWKMFYFFIIIPAPIRDIAYNFVAKKRYLLGKKNACIIPKKEDLDRFLS</sequence>
<dbReference type="EMBL" id="RXNR01000004">
    <property type="protein sequence ID" value="RTQ95835.1"/>
    <property type="molecule type" value="Genomic_DNA"/>
</dbReference>
<evidence type="ECO:0000313" key="2">
    <source>
        <dbReference type="Proteomes" id="UP000276349"/>
    </source>
</evidence>
<comment type="caution">
    <text evidence="1">The sequence shown here is derived from an EMBL/GenBank/DDBJ whole genome shotgun (WGS) entry which is preliminary data.</text>
</comment>
<dbReference type="Proteomes" id="UP000276349">
    <property type="component" value="Unassembled WGS sequence"/>
</dbReference>
<dbReference type="PANTHER" id="PTHR33639">
    <property type="entry name" value="THIOL-DISULFIDE OXIDOREDUCTASE DCC"/>
    <property type="match status" value="1"/>
</dbReference>
<evidence type="ECO:0000313" key="1">
    <source>
        <dbReference type="EMBL" id="RTQ95835.1"/>
    </source>
</evidence>
<dbReference type="AlphaFoldDB" id="A0A3S0I441"/>
<dbReference type="GO" id="GO:0015035">
    <property type="term" value="F:protein-disulfide reductase activity"/>
    <property type="evidence" value="ECO:0007669"/>
    <property type="project" value="InterPro"/>
</dbReference>
<dbReference type="OrthoDB" id="9785438at2"/>
<dbReference type="InterPro" id="IPR007263">
    <property type="entry name" value="DCC1-like"/>
</dbReference>
<proteinExistence type="predicted"/>
<dbReference type="RefSeq" id="WP_126292703.1">
    <property type="nucleotide sequence ID" value="NZ_CP185866.1"/>
</dbReference>
<dbReference type="InterPro" id="IPR052927">
    <property type="entry name" value="DCC_oxidoreductase"/>
</dbReference>
<accession>A0A3S0I441</accession>
<gene>
    <name evidence="1" type="ORF">EKG35_02320</name>
</gene>
<protein>
    <submittedName>
        <fullName evidence="1">DUF393 domain-containing protein</fullName>
    </submittedName>
</protein>
<keyword evidence="2" id="KW-1185">Reference proteome</keyword>